<organism evidence="1 2">
    <name type="scientific">Agrobacterium salinitolerans</name>
    <dbReference type="NCBI Taxonomy" id="1183413"/>
    <lineage>
        <taxon>Bacteria</taxon>
        <taxon>Pseudomonadati</taxon>
        <taxon>Pseudomonadota</taxon>
        <taxon>Alphaproteobacteria</taxon>
        <taxon>Hyphomicrobiales</taxon>
        <taxon>Rhizobiaceae</taxon>
        <taxon>Rhizobium/Agrobacterium group</taxon>
        <taxon>Agrobacterium</taxon>
    </lineage>
</organism>
<dbReference type="Proteomes" id="UP000298735">
    <property type="component" value="Plasmid pAtCFBP5507b"/>
</dbReference>
<evidence type="ECO:0000313" key="1">
    <source>
        <dbReference type="EMBL" id="UYZ11147.1"/>
    </source>
</evidence>
<dbReference type="KEGG" id="asal:CFBP5507_26220"/>
<dbReference type="OrthoDB" id="7840472at2"/>
<keyword evidence="1" id="KW-0614">Plasmid</keyword>
<name>A0A4Z1R8E5_9HYPH</name>
<accession>A0A4Z1R8E5</accession>
<gene>
    <name evidence="1" type="ORF">CFBP5507_26220</name>
</gene>
<dbReference type="RefSeq" id="WP_137409506.1">
    <property type="nucleotide sequence ID" value="NZ_CP109971.1"/>
</dbReference>
<sequence length="190" mass="20954">MSGVLTIKWADRNLAKYGKRLQTLNAQFPKVLPRIVNQVGNRSKTVVIRELTKQTGLPRQVIVKAIGNPAAARPGRYIYDMTTRGGNIRLKYLRPKETPAGVVARPFGKATLYPGTFMRGGLFPDRKEVPKFNGHVYYRLNSSGSKITFARSGVFIPTEMSTGATAATFHRVGAPLLDQRVSAVLDKLVP</sequence>
<geneLocation type="plasmid" evidence="1 2">
    <name>pAtCFBP5507b</name>
</geneLocation>
<reference evidence="1" key="1">
    <citation type="submission" date="2022-10" db="EMBL/GenBank/DDBJ databases">
        <title>Complete genome sequence of Agrobacterium salinitolerans CFBP5507.</title>
        <authorList>
            <person name="Tchabashvili S."/>
            <person name="Yen H.-C."/>
            <person name="Haryono M."/>
            <person name="Lin Y.-C."/>
            <person name="Lai E.-M."/>
            <person name="Kuo C.-H."/>
        </authorList>
    </citation>
    <scope>NUCLEOTIDE SEQUENCE</scope>
    <source>
        <strain evidence="1">CFBP5507</strain>
        <plasmid evidence="1">pAtCFBP5507b</plasmid>
    </source>
</reference>
<dbReference type="EMBL" id="CP109971">
    <property type="protein sequence ID" value="UYZ11147.1"/>
    <property type="molecule type" value="Genomic_DNA"/>
</dbReference>
<evidence type="ECO:0000313" key="2">
    <source>
        <dbReference type="Proteomes" id="UP000298735"/>
    </source>
</evidence>
<proteinExistence type="predicted"/>
<dbReference type="AlphaFoldDB" id="A0A4Z1R8E5"/>
<protein>
    <submittedName>
        <fullName evidence="1">Uncharacterized protein</fullName>
    </submittedName>
</protein>